<dbReference type="SUPFAM" id="SSF54695">
    <property type="entry name" value="POZ domain"/>
    <property type="match status" value="1"/>
</dbReference>
<evidence type="ECO:0000259" key="1">
    <source>
        <dbReference type="PROSITE" id="PS50097"/>
    </source>
</evidence>
<dbReference type="PANTHER" id="PTHR47843">
    <property type="entry name" value="BTB DOMAIN-CONTAINING PROTEIN-RELATED"/>
    <property type="match status" value="1"/>
</dbReference>
<dbReference type="Proteomes" id="UP000270230">
    <property type="component" value="Unassembled WGS sequence"/>
</dbReference>
<dbReference type="PROSITE" id="PS50097">
    <property type="entry name" value="BTB"/>
    <property type="match status" value="1"/>
</dbReference>
<dbReference type="OrthoDB" id="6359816at2759"/>
<protein>
    <recommendedName>
        <fullName evidence="1">BTB domain-containing protein</fullName>
    </recommendedName>
</protein>
<organism evidence="2 3">
    <name type="scientific">Hortaea werneckii</name>
    <name type="common">Black yeast</name>
    <name type="synonym">Cladosporium werneckii</name>
    <dbReference type="NCBI Taxonomy" id="91943"/>
    <lineage>
        <taxon>Eukaryota</taxon>
        <taxon>Fungi</taxon>
        <taxon>Dikarya</taxon>
        <taxon>Ascomycota</taxon>
        <taxon>Pezizomycotina</taxon>
        <taxon>Dothideomycetes</taxon>
        <taxon>Dothideomycetidae</taxon>
        <taxon>Mycosphaerellales</taxon>
        <taxon>Teratosphaeriaceae</taxon>
        <taxon>Hortaea</taxon>
    </lineage>
</organism>
<dbReference type="Pfam" id="PF00651">
    <property type="entry name" value="BTB"/>
    <property type="match status" value="1"/>
</dbReference>
<accession>A0A3M7BSA9</accession>
<dbReference type="CDD" id="cd18186">
    <property type="entry name" value="BTB_POZ_ZBTB_KLHL-like"/>
    <property type="match status" value="1"/>
</dbReference>
<dbReference type="InterPro" id="IPR011333">
    <property type="entry name" value="SKP1/BTB/POZ_sf"/>
</dbReference>
<dbReference type="EMBL" id="QWIN01001320">
    <property type="protein sequence ID" value="RMY42554.1"/>
    <property type="molecule type" value="Genomic_DNA"/>
</dbReference>
<dbReference type="PANTHER" id="PTHR47843:SF5">
    <property type="entry name" value="BTB_POZ DOMAIN PROTEIN"/>
    <property type="match status" value="1"/>
</dbReference>
<proteinExistence type="predicted"/>
<dbReference type="VEuPathDB" id="FungiDB:BTJ68_04479"/>
<evidence type="ECO:0000313" key="2">
    <source>
        <dbReference type="EMBL" id="RMY42554.1"/>
    </source>
</evidence>
<dbReference type="InterPro" id="IPR000210">
    <property type="entry name" value="BTB/POZ_dom"/>
</dbReference>
<gene>
    <name evidence="2" type="ORF">D0865_11882</name>
</gene>
<dbReference type="AlphaFoldDB" id="A0A3M7BSA9"/>
<name>A0A3M7BSA9_HORWE</name>
<reference evidence="2 3" key="1">
    <citation type="journal article" date="2018" name="BMC Genomics">
        <title>Genomic evidence for intraspecific hybridization in a clonal and extremely halotolerant yeast.</title>
        <authorList>
            <person name="Gostincar C."/>
            <person name="Stajich J.E."/>
            <person name="Zupancic J."/>
            <person name="Zalar P."/>
            <person name="Gunde-Cimerman N."/>
        </authorList>
    </citation>
    <scope>NUCLEOTIDE SEQUENCE [LARGE SCALE GENOMIC DNA]</scope>
    <source>
        <strain evidence="2 3">EXF-151</strain>
    </source>
</reference>
<dbReference type="SMART" id="SM00225">
    <property type="entry name" value="BTB"/>
    <property type="match status" value="1"/>
</dbReference>
<dbReference type="Gene3D" id="3.30.710.10">
    <property type="entry name" value="Potassium Channel Kv1.1, Chain A"/>
    <property type="match status" value="1"/>
</dbReference>
<comment type="caution">
    <text evidence="2">The sequence shown here is derived from an EMBL/GenBank/DDBJ whole genome shotgun (WGS) entry which is preliminary data.</text>
</comment>
<evidence type="ECO:0000313" key="3">
    <source>
        <dbReference type="Proteomes" id="UP000270230"/>
    </source>
</evidence>
<feature type="domain" description="BTB" evidence="1">
    <location>
        <begin position="38"/>
        <end position="105"/>
    </location>
</feature>
<sequence length="263" mass="29905">MANTNNANKSSPGSFVTPEPLAPLLHGLKRAFDSPKHADLTIICQGRQWKAHKVLLCAQSEWFEKSCTRCWKEGKEGTITLEEDDPQVVDAMLHWFYEFDYGTSQDNKCPLVLDLRVHAAAEKYLLPNLKRLAATKFEQRAQTEWKSEGFANAVYEAYVSLLESDSGLKQKIVQIVNEHRSDLFHPVQGSETFKNMAFEIPEFGRDVLIASSGTGDSNGWVKYKCPHCRMCWSTSDTTSLLDCPRHCCYGVQPQSWWARHKQT</sequence>